<gene>
    <name evidence="5" type="ORF">POVWA2_016950</name>
</gene>
<dbReference type="GO" id="GO:0006623">
    <property type="term" value="P:protein targeting to vacuole"/>
    <property type="evidence" value="ECO:0007669"/>
    <property type="project" value="InterPro"/>
</dbReference>
<feature type="compositionally biased region" description="Basic and acidic residues" evidence="2">
    <location>
        <begin position="1101"/>
        <end position="1131"/>
    </location>
</feature>
<reference evidence="6" key="1">
    <citation type="submission" date="2016-05" db="EMBL/GenBank/DDBJ databases">
        <authorList>
            <person name="Naeem Raeece"/>
        </authorList>
    </citation>
    <scope>NUCLEOTIDE SEQUENCE [LARGE SCALE GENOMIC DNA]</scope>
</reference>
<feature type="region of interest" description="Disordered" evidence="2">
    <location>
        <begin position="1057"/>
        <end position="1131"/>
    </location>
</feature>
<keyword evidence="3" id="KW-0472">Membrane</keyword>
<dbReference type="InterPro" id="IPR001841">
    <property type="entry name" value="Znf_RING"/>
</dbReference>
<proteinExistence type="predicted"/>
<evidence type="ECO:0000256" key="3">
    <source>
        <dbReference type="SAM" id="Phobius"/>
    </source>
</evidence>
<sequence length="1986" mass="234528">MTKLQNSFFTLPKQRRYKITDVKSCKKKKKTKYLHKCVNIRKLEKYDQYRKMENYYQYINVQKILASNYCKNGRNKNYKTATTCGNGVNSTLRTIENIDDETRGKDNSPLIFPDSLSNKFNRCFVTSLHIFESIFLIACSGGNISLFDKNFKNILSRKVSNSPIKNISVNKKENTICFNDNSDNLYLVYLNSTNYFNGKINNLNSSNSGCECACGNNANVKLINLGFSKKGFSLSKERHARLSKKEELFVNAFIHNSILKYNIKWLNCCVINPNFDNYHNNNICVLSSNKTVSILHMYEFHMNNTVLFKEKYIFHLYWYNSYIFICTSYSVYIFNFFNKTKISHMILSNPDKGLLTKLCTFVERDKLHTYWKIPTDGKKHRNEGVEFVCGENSQNEYEIMNSRRSDEIGETISHSIGICETGEGIYIVAKERNIKILKIEKMNEIEEINILRDFHLPNCILSVNPFYNDNVDLLCESTFYISVITLSKNFSQRGEEEETEKNCTKVEHLILTNNSYLMYRSCIHVGETSKEGGKEMKTVCAYHDGDGPTITRVDGPPCYSVSNDSNDSNDLHPRPMFKCPTELKVFQYSKFKKQRGKNFVSNKVCERGKFCLYIYSSNGMCLKFCPKGGRKLFFELLKKKKKKKSFFNILKEFKKKIKYKNCITDIGLFLIHSCFKFKKYFLAAKIFITLCNKFHNRNNVIYNIIKIFFLHKKLSILSSFYIKLKKKKRHTKNGNNILTLQNLGSRRKMLLSGKTNLVKKKKVRSILFVLYHYMISHERKKKYLTRLKQGSNNVRKSRKKSQWQSQRQSQWKRNGTRTGTRTRTRTRTSTRTRTREEKKKKKNSIRTRVQKERKKFSFFMRKNMFNNFLLFLLFTDVHEFNKLYYNSSSNDLNIYMITKYIILFLKDDLLPFVNEKKLPCYSDSDNYPCCGKKKKKKKKNYYRTRRDTVNRSAFHSYLPDARTPKKKSNAEKKILLDILLDILFKFDIPTHLQTLLCRGENVGEAEIGEAVRAVGEVAAHDIETLSRKKCLRKRKTISNGICKNNELEVNMRRTIEKEGKRCDSSGHSSSGRSSSGHSSIGHSSSGCNNGKRRNPARRLNLPHENDEKKRKELSDNPKISRKEKSCDNVERRLTRVGKRNINAPREISIEEVNNDEENSFSYEEDGVARKARGNCKPMGSYKSGKKCIGNFDAGNGTSPGKRLTHVGWINGHYLRRTKRHRACRRSFPCYMDMFEKECDNIRKAQIIKMLLRMKNENVFSYLRQCSWKVLDEVVSKNVIKLFNVSRKETVKLLLIEKKKEKGYFKYFFNPNDIIQKLKKKPFFLYRYLKKVRDVKCISTYFNLLLFLTFIFEPASVMNLLQKYYAYVSFKMTLFLISFFNHLFITTTTHKCTLCNGDIWNCPTCLRCGGNTQAWGKQKGEIHGCNYTERSINTRYGGKCTSYFKNDAVMLLYTYFLMEYVQKDKLMELFNHVKEKKLGYKKKKIHFFLHIKAFIYVKFGYIRKAVRIYKTLNNYIELYCILKKYNIEIDDDMKKRVRDILICPNVDHSKESLENVDVYTYYYNTPPFRKNIAFNGIDHPLVENGKIYNPYQGEEMFEDMHELTRKYRILCASKKKFMLKGRQKMYQCGENMHIFRQNGLLAGKKLTNYKSPHRRVIFRKADEKGESRMRDLIQTKKLFIRVAQTEENKERGKERDSRCNRKNCEDIHSYFHRSIQSSALDNEIMYSLYGDMDRSKYRNGMNKRRSIWSRSADCENRQYDSRCRRNHYPGYSKSALAQCTHGRRRRHYWREGILRDFIIKNANEEMSYVSLVSILEELFYQNELCENYYKILTSDKISIFNLYNFIKKRGYVIYNGKMKKEIKNNHLTLLDIKDYYFLSDTKDENMVLMSHHMNYIAPVEMCEKKLFHVEKPVPPQYYLYDQIHKNAYISSFSSFCTVCLNNIYHHSYAFSNKKKEKNNIIFFFCNHLYHLRCMKSDDRSLFCEVCL</sequence>
<feature type="compositionally biased region" description="Low complexity" evidence="2">
    <location>
        <begin position="802"/>
        <end position="819"/>
    </location>
</feature>
<keyword evidence="1" id="KW-0862">Zinc</keyword>
<accession>A0A1A8YQU0</accession>
<feature type="compositionally biased region" description="Low complexity" evidence="2">
    <location>
        <begin position="1065"/>
        <end position="1086"/>
    </location>
</feature>
<feature type="transmembrane region" description="Helical" evidence="3">
    <location>
        <begin position="316"/>
        <end position="337"/>
    </location>
</feature>
<dbReference type="InterPro" id="IPR036322">
    <property type="entry name" value="WD40_repeat_dom_sf"/>
</dbReference>
<feature type="region of interest" description="Disordered" evidence="2">
    <location>
        <begin position="788"/>
        <end position="847"/>
    </location>
</feature>
<dbReference type="PROSITE" id="PS50089">
    <property type="entry name" value="ZF_RING_2"/>
    <property type="match status" value="1"/>
</dbReference>
<protein>
    <recommendedName>
        <fullName evidence="4">RING-type domain-containing protein</fullName>
    </recommendedName>
</protein>
<dbReference type="PANTHER" id="PTHR12616">
    <property type="entry name" value="VACUOLAR PROTEIN SORTING VPS41"/>
    <property type="match status" value="1"/>
</dbReference>
<dbReference type="GO" id="GO:0034058">
    <property type="term" value="P:endosomal vesicle fusion"/>
    <property type="evidence" value="ECO:0007669"/>
    <property type="project" value="TreeGrafter"/>
</dbReference>
<dbReference type="GO" id="GO:0009267">
    <property type="term" value="P:cellular response to starvation"/>
    <property type="evidence" value="ECO:0007669"/>
    <property type="project" value="TreeGrafter"/>
</dbReference>
<evidence type="ECO:0000256" key="1">
    <source>
        <dbReference type="PROSITE-ProRule" id="PRU00175"/>
    </source>
</evidence>
<evidence type="ECO:0000313" key="5">
    <source>
        <dbReference type="EMBL" id="SBT33866.1"/>
    </source>
</evidence>
<dbReference type="EMBL" id="FLRE01000067">
    <property type="protein sequence ID" value="SBT33866.1"/>
    <property type="molecule type" value="Genomic_DNA"/>
</dbReference>
<dbReference type="SUPFAM" id="SSF50978">
    <property type="entry name" value="WD40 repeat-like"/>
    <property type="match status" value="1"/>
</dbReference>
<dbReference type="GO" id="GO:0005770">
    <property type="term" value="C:late endosome"/>
    <property type="evidence" value="ECO:0007669"/>
    <property type="project" value="TreeGrafter"/>
</dbReference>
<evidence type="ECO:0000313" key="6">
    <source>
        <dbReference type="Proteomes" id="UP000078550"/>
    </source>
</evidence>
<keyword evidence="1" id="KW-0479">Metal-binding</keyword>
<keyword evidence="3" id="KW-0812">Transmembrane</keyword>
<dbReference type="Proteomes" id="UP000078550">
    <property type="component" value="Unassembled WGS sequence"/>
</dbReference>
<keyword evidence="3" id="KW-1133">Transmembrane helix</keyword>
<dbReference type="GO" id="GO:0008270">
    <property type="term" value="F:zinc ion binding"/>
    <property type="evidence" value="ECO:0007669"/>
    <property type="project" value="UniProtKB-KW"/>
</dbReference>
<evidence type="ECO:0000256" key="2">
    <source>
        <dbReference type="SAM" id="MobiDB-lite"/>
    </source>
</evidence>
<organism evidence="5 6">
    <name type="scientific">Plasmodium ovale wallikeri</name>
    <dbReference type="NCBI Taxonomy" id="864142"/>
    <lineage>
        <taxon>Eukaryota</taxon>
        <taxon>Sar</taxon>
        <taxon>Alveolata</taxon>
        <taxon>Apicomplexa</taxon>
        <taxon>Aconoidasida</taxon>
        <taxon>Haemosporida</taxon>
        <taxon>Plasmodiidae</taxon>
        <taxon>Plasmodium</taxon>
        <taxon>Plasmodium (Plasmodium)</taxon>
    </lineage>
</organism>
<dbReference type="InterPro" id="IPR045111">
    <property type="entry name" value="Vps41/Vps8"/>
</dbReference>
<keyword evidence="1" id="KW-0863">Zinc-finger</keyword>
<dbReference type="GO" id="GO:0016236">
    <property type="term" value="P:macroautophagy"/>
    <property type="evidence" value="ECO:0007669"/>
    <property type="project" value="TreeGrafter"/>
</dbReference>
<feature type="domain" description="RING-type" evidence="4">
    <location>
        <begin position="1935"/>
        <end position="1985"/>
    </location>
</feature>
<evidence type="ECO:0000259" key="4">
    <source>
        <dbReference type="PROSITE" id="PS50089"/>
    </source>
</evidence>
<dbReference type="GO" id="GO:0030897">
    <property type="term" value="C:HOPS complex"/>
    <property type="evidence" value="ECO:0007669"/>
    <property type="project" value="TreeGrafter"/>
</dbReference>
<dbReference type="PANTHER" id="PTHR12616:SF1">
    <property type="entry name" value="VACUOLAR PROTEIN SORTING-ASSOCIATED PROTEIN 41 HOMOLOG"/>
    <property type="match status" value="1"/>
</dbReference>
<name>A0A1A8YQU0_PLAOA</name>
<feature type="compositionally biased region" description="Basic residues" evidence="2">
    <location>
        <begin position="820"/>
        <end position="845"/>
    </location>
</feature>